<gene>
    <name evidence="2" type="ORF">CGL51_06620</name>
    <name evidence="3" type="ORF">CGL52_05270</name>
</gene>
<comment type="caution">
    <text evidence="3">The sequence shown here is derived from an EMBL/GenBank/DDBJ whole genome shotgun (WGS) entry which is preliminary data.</text>
</comment>
<dbReference type="EMBL" id="NMUF01000010">
    <property type="protein sequence ID" value="RFA99124.1"/>
    <property type="molecule type" value="Genomic_DNA"/>
</dbReference>
<evidence type="ECO:0000313" key="3">
    <source>
        <dbReference type="EMBL" id="RFA99124.1"/>
    </source>
</evidence>
<evidence type="ECO:0000313" key="4">
    <source>
        <dbReference type="Proteomes" id="UP000256877"/>
    </source>
</evidence>
<feature type="compositionally biased region" description="Basic residues" evidence="1">
    <location>
        <begin position="70"/>
        <end position="80"/>
    </location>
</feature>
<dbReference type="EMBL" id="NMUE01000017">
    <property type="protein sequence ID" value="RFA95974.1"/>
    <property type="molecule type" value="Genomic_DNA"/>
</dbReference>
<dbReference type="Proteomes" id="UP000256877">
    <property type="component" value="Unassembled WGS sequence"/>
</dbReference>
<evidence type="ECO:0000313" key="5">
    <source>
        <dbReference type="Proteomes" id="UP000257123"/>
    </source>
</evidence>
<evidence type="ECO:0000313" key="2">
    <source>
        <dbReference type="EMBL" id="RFA95974.1"/>
    </source>
</evidence>
<dbReference type="AlphaFoldDB" id="A0A371R4Y5"/>
<evidence type="ECO:0000256" key="1">
    <source>
        <dbReference type="SAM" id="MobiDB-lite"/>
    </source>
</evidence>
<sequence>MSFHRLYYIKDFFADLLPTRITVFQDPEVQHHTPRRLFIDIPAAYQRRQRLQRRQKSKKDCQAAVNSAVAHKRYSSRRKV</sequence>
<proteinExistence type="predicted"/>
<name>A0A371R4Y5_9CREN</name>
<protein>
    <submittedName>
        <fullName evidence="3">Uncharacterized protein</fullName>
    </submittedName>
</protein>
<organism evidence="3 4">
    <name type="scientific">Pyrobaculum aerophilum</name>
    <dbReference type="NCBI Taxonomy" id="13773"/>
    <lineage>
        <taxon>Archaea</taxon>
        <taxon>Thermoproteota</taxon>
        <taxon>Thermoprotei</taxon>
        <taxon>Thermoproteales</taxon>
        <taxon>Thermoproteaceae</taxon>
        <taxon>Pyrobaculum</taxon>
    </lineage>
</organism>
<dbReference type="Proteomes" id="UP000257123">
    <property type="component" value="Unassembled WGS sequence"/>
</dbReference>
<reference evidence="4 5" key="1">
    <citation type="submission" date="2017-07" db="EMBL/GenBank/DDBJ databases">
        <title>Draft genome sequence of aerobic hyperthermophilic archaea, Pyrobaculum aerophilum YKB31 and YKB32.</title>
        <authorList>
            <person name="Mochizuki T."/>
            <person name="Berliner A.J."/>
            <person name="Yoshida-Takashima Y."/>
            <person name="Takaki Y."/>
            <person name="Nunoura T."/>
            <person name="Takai K."/>
        </authorList>
    </citation>
    <scope>NUCLEOTIDE SEQUENCE [LARGE SCALE GENOMIC DNA]</scope>
    <source>
        <strain evidence="2 5">YKB31</strain>
        <strain evidence="3 4">YKB32</strain>
    </source>
</reference>
<accession>A0A371R4Y5</accession>
<feature type="region of interest" description="Disordered" evidence="1">
    <location>
        <begin position="49"/>
        <end position="80"/>
    </location>
</feature>